<evidence type="ECO:0000256" key="1">
    <source>
        <dbReference type="SAM" id="SignalP"/>
    </source>
</evidence>
<keyword evidence="1" id="KW-0732">Signal</keyword>
<reference evidence="2 3" key="1">
    <citation type="journal article" date="2019" name="Nat. Med.">
        <title>A library of human gut bacterial isolates paired with longitudinal multiomics data enables mechanistic microbiome research.</title>
        <authorList>
            <person name="Poyet M."/>
            <person name="Groussin M."/>
            <person name="Gibbons S.M."/>
            <person name="Avila-Pacheco J."/>
            <person name="Jiang X."/>
            <person name="Kearney S.M."/>
            <person name="Perrotta A.R."/>
            <person name="Berdy B."/>
            <person name="Zhao S."/>
            <person name="Lieberman T.D."/>
            <person name="Swanson P.K."/>
            <person name="Smith M."/>
            <person name="Roesemann S."/>
            <person name="Alexander J.E."/>
            <person name="Rich S.A."/>
            <person name="Livny J."/>
            <person name="Vlamakis H."/>
            <person name="Clish C."/>
            <person name="Bullock K."/>
            <person name="Deik A."/>
            <person name="Scott J."/>
            <person name="Pierce K.A."/>
            <person name="Xavier R.J."/>
            <person name="Alm E.J."/>
        </authorList>
    </citation>
    <scope>NUCLEOTIDE SEQUENCE [LARGE SCALE GENOMIC DNA]</scope>
    <source>
        <strain evidence="2 3">BIOML-A25</strain>
    </source>
</reference>
<organism evidence="2 3">
    <name type="scientific">Parabacteroides merdae</name>
    <dbReference type="NCBI Taxonomy" id="46503"/>
    <lineage>
        <taxon>Bacteria</taxon>
        <taxon>Pseudomonadati</taxon>
        <taxon>Bacteroidota</taxon>
        <taxon>Bacteroidia</taxon>
        <taxon>Bacteroidales</taxon>
        <taxon>Tannerellaceae</taxon>
        <taxon>Parabacteroides</taxon>
    </lineage>
</organism>
<dbReference type="RefSeq" id="WP_129943371.1">
    <property type="nucleotide sequence ID" value="NZ_RCYQ01000004.1"/>
</dbReference>
<dbReference type="AlphaFoldDB" id="A0A7K1HAA8"/>
<evidence type="ECO:0008006" key="4">
    <source>
        <dbReference type="Google" id="ProtNLM"/>
    </source>
</evidence>
<proteinExistence type="predicted"/>
<accession>A0A7K1HAA8</accession>
<name>A0A7K1HAA8_9BACT</name>
<dbReference type="Pfam" id="PF14412">
    <property type="entry name" value="AHH"/>
    <property type="match status" value="1"/>
</dbReference>
<gene>
    <name evidence="2" type="ORF">GMD66_02725</name>
</gene>
<comment type="caution">
    <text evidence="2">The sequence shown here is derived from an EMBL/GenBank/DDBJ whole genome shotgun (WGS) entry which is preliminary data.</text>
</comment>
<dbReference type="PROSITE" id="PS51257">
    <property type="entry name" value="PROKAR_LIPOPROTEIN"/>
    <property type="match status" value="1"/>
</dbReference>
<protein>
    <recommendedName>
        <fullName evidence="4">Peptidylprolyl isomerase</fullName>
    </recommendedName>
</protein>
<feature type="signal peptide" evidence="1">
    <location>
        <begin position="1"/>
        <end position="23"/>
    </location>
</feature>
<dbReference type="Proteomes" id="UP000437446">
    <property type="component" value="Unassembled WGS sequence"/>
</dbReference>
<sequence length="307" mass="34917">MNLNIRHLILIMLFFACANSALSQKSIVVKQIGKYIAKESVEETGEKIIKKQISYTGKDFAEKAIAKQSIKKVAREKFMLSIKEKGFKSCIEYANSSASKKLINSNFSNFSKKATIHTQSSYKAAIISLRETRDYASRTMTRMLISKKEQFITSKDYISAVASKNVDFKIGYPKDANKLRENMLKCMPEKTKKFILDPKNKNQAHHIIGNATPKAYDKLQKFDIDINDPMNGIFLPTNGKSGLKGTVHHGGHKQDYYDYIENLFSNCNSKQDCYDVLDKIKNELYNGKIELYNTHKVNNTFTNKSAA</sequence>
<evidence type="ECO:0000313" key="2">
    <source>
        <dbReference type="EMBL" id="MTU28149.1"/>
    </source>
</evidence>
<dbReference type="InterPro" id="IPR032871">
    <property type="entry name" value="AHH_dom_containing"/>
</dbReference>
<dbReference type="EMBL" id="WNCR01000001">
    <property type="protein sequence ID" value="MTU28149.1"/>
    <property type="molecule type" value="Genomic_DNA"/>
</dbReference>
<feature type="chain" id="PRO_5029775290" description="Peptidylprolyl isomerase" evidence="1">
    <location>
        <begin position="24"/>
        <end position="307"/>
    </location>
</feature>
<evidence type="ECO:0000313" key="3">
    <source>
        <dbReference type="Proteomes" id="UP000437446"/>
    </source>
</evidence>